<organism evidence="1 2">
    <name type="scientific">Chitinophaga jiangningensis</name>
    <dbReference type="NCBI Taxonomy" id="1419482"/>
    <lineage>
        <taxon>Bacteria</taxon>
        <taxon>Pseudomonadati</taxon>
        <taxon>Bacteroidota</taxon>
        <taxon>Chitinophagia</taxon>
        <taxon>Chitinophagales</taxon>
        <taxon>Chitinophagaceae</taxon>
        <taxon>Chitinophaga</taxon>
    </lineage>
</organism>
<sequence length="271" mass="30016">MSVTLARLPIFIHHKLMIYMKRIPVYLAIAALGFTAACNNAQQSGKGTAQQSDSIPMTPATAAGKVAVTLKDRNKDTAQVVIKFEINGEVKEKSFEQAILQEGSDEDVIRVAWDKPNSAYIGVVKPNRAPRYYHASVDSSNGALKIFWATVPPKPVWLYMENVQGLGKVAHSGEILTSYRKNIQSAKIIEDFIVEIKPGTNPEEVVLYVEFAGVNKTMTMPVPKGYKATIQKTATPDHVYFSMEKDGKLDAVMDLKVEDGHLQVEHLKEIK</sequence>
<name>A0A1M6V590_9BACT</name>
<gene>
    <name evidence="1" type="ORF">SAMN05444266_10166</name>
</gene>
<evidence type="ECO:0000313" key="1">
    <source>
        <dbReference type="EMBL" id="SHK76476.1"/>
    </source>
</evidence>
<dbReference type="AlphaFoldDB" id="A0A1M6V590"/>
<dbReference type="EMBL" id="FRBL01000001">
    <property type="protein sequence ID" value="SHK76476.1"/>
    <property type="molecule type" value="Genomic_DNA"/>
</dbReference>
<proteinExistence type="predicted"/>
<dbReference type="STRING" id="1419482.SAMN05444266_10166"/>
<evidence type="ECO:0000313" key="2">
    <source>
        <dbReference type="Proteomes" id="UP000184420"/>
    </source>
</evidence>
<dbReference type="Proteomes" id="UP000184420">
    <property type="component" value="Unassembled WGS sequence"/>
</dbReference>
<accession>A0A1M6V590</accession>
<reference evidence="1 2" key="1">
    <citation type="submission" date="2016-11" db="EMBL/GenBank/DDBJ databases">
        <authorList>
            <person name="Jaros S."/>
            <person name="Januszkiewicz K."/>
            <person name="Wedrychowicz H."/>
        </authorList>
    </citation>
    <scope>NUCLEOTIDE SEQUENCE [LARGE SCALE GENOMIC DNA]</scope>
    <source>
        <strain evidence="1 2">DSM 27406</strain>
    </source>
</reference>
<protein>
    <submittedName>
        <fullName evidence="1">Uncharacterized protein</fullName>
    </submittedName>
</protein>
<keyword evidence="2" id="KW-1185">Reference proteome</keyword>